<feature type="non-terminal residue" evidence="1">
    <location>
        <position position="1"/>
    </location>
</feature>
<dbReference type="AlphaFoldDB" id="A0A1A7WKZ8"/>
<dbReference type="EMBL" id="HADW01005005">
    <property type="protein sequence ID" value="SBP06405.1"/>
    <property type="molecule type" value="Transcribed_RNA"/>
</dbReference>
<name>A0A1A7WKZ8_9TELE</name>
<reference evidence="1" key="2">
    <citation type="submission" date="2016-06" db="EMBL/GenBank/DDBJ databases">
        <title>The genome of a short-lived fish provides insights into sex chromosome evolution and the genetic control of aging.</title>
        <authorList>
            <person name="Reichwald K."/>
            <person name="Felder M."/>
            <person name="Petzold A."/>
            <person name="Koch P."/>
            <person name="Groth M."/>
            <person name="Platzer M."/>
        </authorList>
    </citation>
    <scope>NUCLEOTIDE SEQUENCE</scope>
    <source>
        <tissue evidence="1">Brain</tissue>
    </source>
</reference>
<organism evidence="1">
    <name type="scientific">Iconisemion striatum</name>
    <dbReference type="NCBI Taxonomy" id="60296"/>
    <lineage>
        <taxon>Eukaryota</taxon>
        <taxon>Metazoa</taxon>
        <taxon>Chordata</taxon>
        <taxon>Craniata</taxon>
        <taxon>Vertebrata</taxon>
        <taxon>Euteleostomi</taxon>
        <taxon>Actinopterygii</taxon>
        <taxon>Neopterygii</taxon>
        <taxon>Teleostei</taxon>
        <taxon>Neoteleostei</taxon>
        <taxon>Acanthomorphata</taxon>
        <taxon>Ovalentaria</taxon>
        <taxon>Atherinomorphae</taxon>
        <taxon>Cyprinodontiformes</taxon>
        <taxon>Nothobranchiidae</taxon>
        <taxon>Iconisemion</taxon>
    </lineage>
</organism>
<accession>A0A1A7WKZ8</accession>
<evidence type="ECO:0000313" key="1">
    <source>
        <dbReference type="EMBL" id="SBP06405.1"/>
    </source>
</evidence>
<feature type="non-terminal residue" evidence="1">
    <location>
        <position position="104"/>
    </location>
</feature>
<proteinExistence type="predicted"/>
<sequence>RLNCPLHGCGVLVVVLLQRKTEKDILFHVGNYLTYLLLPVKLNCDKLINISVKLIDYFIFCSILCNVKIKEKYYVNLRITVQQRHANLKMVFWEHDANVPSTSY</sequence>
<reference evidence="1" key="1">
    <citation type="submission" date="2016-05" db="EMBL/GenBank/DDBJ databases">
        <authorList>
            <person name="Lavstsen T."/>
            <person name="Jespersen J.S."/>
        </authorList>
    </citation>
    <scope>NUCLEOTIDE SEQUENCE</scope>
    <source>
        <tissue evidence="1">Brain</tissue>
    </source>
</reference>
<gene>
    <name evidence="1" type="primary">SI:DKEY-65L23.2</name>
</gene>
<protein>
    <submittedName>
        <fullName evidence="1">Si:dkey-65l23.2</fullName>
    </submittedName>
</protein>